<dbReference type="InterPro" id="IPR016024">
    <property type="entry name" value="ARM-type_fold"/>
</dbReference>
<dbReference type="EMBL" id="QUTB01001521">
    <property type="protein sequence ID" value="RHY75596.1"/>
    <property type="molecule type" value="Genomic_DNA"/>
</dbReference>
<protein>
    <recommendedName>
        <fullName evidence="6">Condensin complex subunit 1 C-terminal domain-containing protein</fullName>
    </recommendedName>
</protein>
<gene>
    <name evidence="7" type="ORF">DYB34_007061</name>
</gene>
<evidence type="ECO:0000256" key="3">
    <source>
        <dbReference type="ARBA" id="ARBA00022927"/>
    </source>
</evidence>
<dbReference type="SUPFAM" id="SSF48371">
    <property type="entry name" value="ARM repeat"/>
    <property type="match status" value="1"/>
</dbReference>
<keyword evidence="3" id="KW-0653">Protein transport</keyword>
<evidence type="ECO:0000313" key="8">
    <source>
        <dbReference type="Proteomes" id="UP000283543"/>
    </source>
</evidence>
<dbReference type="Proteomes" id="UP000283543">
    <property type="component" value="Unassembled WGS sequence"/>
</dbReference>
<dbReference type="VEuPathDB" id="FungiDB:H257_14379"/>
<dbReference type="InterPro" id="IPR011989">
    <property type="entry name" value="ARM-like"/>
</dbReference>
<dbReference type="InterPro" id="IPR026739">
    <property type="entry name" value="AP_beta"/>
</dbReference>
<evidence type="ECO:0000256" key="5">
    <source>
        <dbReference type="SAM" id="MobiDB-lite"/>
    </source>
</evidence>
<evidence type="ECO:0000256" key="2">
    <source>
        <dbReference type="ARBA" id="ARBA00022448"/>
    </source>
</evidence>
<dbReference type="GO" id="GO:0016192">
    <property type="term" value="P:vesicle-mediated transport"/>
    <property type="evidence" value="ECO:0007669"/>
    <property type="project" value="InterPro"/>
</dbReference>
<evidence type="ECO:0000313" key="7">
    <source>
        <dbReference type="EMBL" id="RHY75596.1"/>
    </source>
</evidence>
<feature type="domain" description="Condensin complex subunit 1 C-terminal" evidence="6">
    <location>
        <begin position="106"/>
        <end position="213"/>
    </location>
</feature>
<dbReference type="GO" id="GO:0015031">
    <property type="term" value="P:protein transport"/>
    <property type="evidence" value="ECO:0007669"/>
    <property type="project" value="UniProtKB-KW"/>
</dbReference>
<sequence length="214" mass="24292">MSAPAPPPSKGNPSYFSDKKKGEVNELKNLLRDSTVERDSKKKREIIKKVIAYMTLGIDVSRIFSEIVMCVDTKDIITKKMVYYYLTNYANKNADLAILCINTLLTDCAYVRKTGVIGILKVFSLNKELIKDSEMVDTLYNMIRDRDPQVVSNCLVALNEIMADEGGIAVNQQIVLHLLTRISEFNEWGQCNILHVVSTYRPSSEEEIFNIMNI</sequence>
<evidence type="ECO:0000256" key="1">
    <source>
        <dbReference type="ARBA" id="ARBA00004308"/>
    </source>
</evidence>
<dbReference type="PANTHER" id="PTHR11134">
    <property type="entry name" value="ADAPTOR COMPLEX SUBUNIT BETA FAMILY MEMBER"/>
    <property type="match status" value="1"/>
</dbReference>
<evidence type="ECO:0000259" key="6">
    <source>
        <dbReference type="Pfam" id="PF12717"/>
    </source>
</evidence>
<dbReference type="AlphaFoldDB" id="A0A418CEN4"/>
<feature type="region of interest" description="Disordered" evidence="5">
    <location>
        <begin position="1"/>
        <end position="21"/>
    </location>
</feature>
<organism evidence="7 8">
    <name type="scientific">Aphanomyces astaci</name>
    <name type="common">Crayfish plague agent</name>
    <dbReference type="NCBI Taxonomy" id="112090"/>
    <lineage>
        <taxon>Eukaryota</taxon>
        <taxon>Sar</taxon>
        <taxon>Stramenopiles</taxon>
        <taxon>Oomycota</taxon>
        <taxon>Saprolegniomycetes</taxon>
        <taxon>Saprolegniales</taxon>
        <taxon>Verrucalvaceae</taxon>
        <taxon>Aphanomyces</taxon>
    </lineage>
</organism>
<name>A0A418CEN4_APHAT</name>
<dbReference type="InterPro" id="IPR032682">
    <property type="entry name" value="Cnd1_C"/>
</dbReference>
<dbReference type="Pfam" id="PF12717">
    <property type="entry name" value="Cnd1"/>
    <property type="match status" value="1"/>
</dbReference>
<keyword evidence="4" id="KW-0472">Membrane</keyword>
<feature type="compositionally biased region" description="Pro residues" evidence="5">
    <location>
        <begin position="1"/>
        <end position="10"/>
    </location>
</feature>
<evidence type="ECO:0000256" key="4">
    <source>
        <dbReference type="ARBA" id="ARBA00023136"/>
    </source>
</evidence>
<comment type="subcellular location">
    <subcellularLocation>
        <location evidence="1">Endomembrane system</location>
    </subcellularLocation>
</comment>
<accession>A0A418CEN4</accession>
<keyword evidence="2" id="KW-0813">Transport</keyword>
<reference evidence="7 8" key="1">
    <citation type="submission" date="2018-08" db="EMBL/GenBank/DDBJ databases">
        <title>Aphanomyces genome sequencing and annotation.</title>
        <authorList>
            <person name="Minardi D."/>
            <person name="Oidtmann B."/>
            <person name="Van Der Giezen M."/>
            <person name="Studholme D.J."/>
        </authorList>
    </citation>
    <scope>NUCLEOTIDE SEQUENCE [LARGE SCALE GENOMIC DNA]</scope>
    <source>
        <strain evidence="7 8">Si</strain>
    </source>
</reference>
<dbReference type="GO" id="GO:0012505">
    <property type="term" value="C:endomembrane system"/>
    <property type="evidence" value="ECO:0007669"/>
    <property type="project" value="UniProtKB-SubCell"/>
</dbReference>
<proteinExistence type="predicted"/>
<dbReference type="Gene3D" id="1.25.10.10">
    <property type="entry name" value="Leucine-rich Repeat Variant"/>
    <property type="match status" value="1"/>
</dbReference>
<feature type="non-terminal residue" evidence="7">
    <location>
        <position position="214"/>
    </location>
</feature>
<comment type="caution">
    <text evidence="7">The sequence shown here is derived from an EMBL/GenBank/DDBJ whole genome shotgun (WGS) entry which is preliminary data.</text>
</comment>